<dbReference type="RefSeq" id="WP_129646211.1">
    <property type="nucleotide sequence ID" value="NZ_LR215037.1"/>
</dbReference>
<feature type="coiled-coil region" evidence="1">
    <location>
        <begin position="88"/>
        <end position="139"/>
    </location>
</feature>
<sequence>MKKSHKILTISLGAAAAIGTVALTTVLAVKCSNENKIKNEREKLDEIINTLPYPSIDAIAKNEIKELYKEVYKIDELEKIKEEIIGNEKSVLQKIIKANNEISKLSEERRNILNNILNKTNTSEEFEELFKEIDKSKKEYLVEYKVLIENKINELKYSTSEEKNDLITKVKNANSIEEIDTLKNDLFKKEKDIDSFKEELNKIVDSLPYPSNEAIAKNEIKESFKDLKTLEELENIKNEIIRENEGIKAKIIFLNQKISELPESKRESINNSLNEANTDVEFKNILKLIQEAQEQYEEEIKNEARSFINNLSSLSGDKRNKYIEELENAASPEEVNSIKQRAEKENAFESKKTELKEFINLIEYPMPDTDEKVINSKNKLKSQIDNLTFENIEDKEKELKAFNEKLIYKKEILKRVPYTTENAEGRRDMAIFIGGVTDIAGLERILPDKWVEDVATYRRLIEENFENTQKANLIKRLDTTTASSIYYDYRVEDVEYNIYETFRNNAKDWINNNIAEDKKPEYLNRITSLRRTNQFENSFNELKTKFEEIKNSLNQ</sequence>
<feature type="domain" description="Protein G-related albumin-binding (GA) module" evidence="2">
    <location>
        <begin position="150"/>
        <end position="184"/>
    </location>
</feature>
<evidence type="ECO:0000313" key="4">
    <source>
        <dbReference type="Proteomes" id="UP000290243"/>
    </source>
</evidence>
<dbReference type="InterPro" id="IPR002988">
    <property type="entry name" value="GA_module"/>
</dbReference>
<organism evidence="3 4">
    <name type="scientific">Mycoplasmopsis maculosa</name>
    <dbReference type="NCBI Taxonomy" id="114885"/>
    <lineage>
        <taxon>Bacteria</taxon>
        <taxon>Bacillati</taxon>
        <taxon>Mycoplasmatota</taxon>
        <taxon>Mycoplasmoidales</taxon>
        <taxon>Metamycoplasmataceae</taxon>
        <taxon>Mycoplasmopsis</taxon>
    </lineage>
</organism>
<evidence type="ECO:0000313" key="3">
    <source>
        <dbReference type="EMBL" id="VEU75263.1"/>
    </source>
</evidence>
<proteinExistence type="predicted"/>
<reference evidence="3 4" key="1">
    <citation type="submission" date="2019-01" db="EMBL/GenBank/DDBJ databases">
        <authorList>
            <consortium name="Pathogen Informatics"/>
        </authorList>
    </citation>
    <scope>NUCLEOTIDE SEQUENCE [LARGE SCALE GENOMIC DNA]</scope>
    <source>
        <strain evidence="3 4">NCTC10168</strain>
    </source>
</reference>
<dbReference type="KEGG" id="mmau:NCTC10168_00180"/>
<dbReference type="Proteomes" id="UP000290243">
    <property type="component" value="Chromosome"/>
</dbReference>
<dbReference type="Pfam" id="PF01468">
    <property type="entry name" value="GA"/>
    <property type="match status" value="2"/>
</dbReference>
<protein>
    <recommendedName>
        <fullName evidence="2">Protein G-related albumin-binding (GA) module domain-containing protein</fullName>
    </recommendedName>
</protein>
<evidence type="ECO:0000259" key="2">
    <source>
        <dbReference type="Pfam" id="PF01468"/>
    </source>
</evidence>
<dbReference type="EMBL" id="LR215037">
    <property type="protein sequence ID" value="VEU75263.1"/>
    <property type="molecule type" value="Genomic_DNA"/>
</dbReference>
<dbReference type="OrthoDB" id="9831475at2"/>
<keyword evidence="1" id="KW-0175">Coiled coil</keyword>
<name>A0A449B3T4_9BACT</name>
<evidence type="ECO:0000256" key="1">
    <source>
        <dbReference type="SAM" id="Coils"/>
    </source>
</evidence>
<dbReference type="AlphaFoldDB" id="A0A449B3T4"/>
<feature type="domain" description="Protein G-related albumin-binding (GA) module" evidence="2">
    <location>
        <begin position="301"/>
        <end position="344"/>
    </location>
</feature>
<dbReference type="Gene3D" id="1.20.5.420">
    <property type="entry name" value="Immunoglobulin FC, subunit C"/>
    <property type="match status" value="1"/>
</dbReference>
<accession>A0A449B3T4</accession>
<gene>
    <name evidence="3" type="ORF">NCTC10168_00180</name>
</gene>
<keyword evidence="4" id="KW-1185">Reference proteome</keyword>